<dbReference type="InterPro" id="IPR013749">
    <property type="entry name" value="PM/HMP-P_kinase-1"/>
</dbReference>
<dbReference type="NCBIfam" id="NF007070">
    <property type="entry name" value="PRK09517.1"/>
    <property type="match status" value="1"/>
</dbReference>
<dbReference type="SUPFAM" id="SSF53613">
    <property type="entry name" value="Ribokinase-like"/>
    <property type="match status" value="1"/>
</dbReference>
<evidence type="ECO:0000256" key="5">
    <source>
        <dbReference type="ARBA" id="ARBA00004769"/>
    </source>
</evidence>
<dbReference type="CDD" id="cd00564">
    <property type="entry name" value="TMP_TenI"/>
    <property type="match status" value="1"/>
</dbReference>
<evidence type="ECO:0000256" key="11">
    <source>
        <dbReference type="ARBA" id="ARBA00022840"/>
    </source>
</evidence>
<dbReference type="InterPro" id="IPR004305">
    <property type="entry name" value="Thiaminase-2/PQQC"/>
</dbReference>
<dbReference type="GO" id="GO:0009229">
    <property type="term" value="P:thiamine diphosphate biosynthetic process"/>
    <property type="evidence" value="ECO:0007669"/>
    <property type="project" value="UniProtKB-UniRule"/>
</dbReference>
<evidence type="ECO:0000256" key="1">
    <source>
        <dbReference type="ARBA" id="ARBA00000151"/>
    </source>
</evidence>
<keyword evidence="26" id="KW-1185">Reference proteome</keyword>
<comment type="similarity">
    <text evidence="19">In the central section; belongs to the ThiD family.</text>
</comment>
<evidence type="ECO:0000256" key="20">
    <source>
        <dbReference type="ARBA" id="ARBA00061559"/>
    </source>
</evidence>
<dbReference type="PANTHER" id="PTHR20858">
    <property type="entry name" value="PHOSPHOMETHYLPYRIMIDINE KINASE"/>
    <property type="match status" value="1"/>
</dbReference>
<dbReference type="PATRIC" id="fig|931089.4.peg.1425"/>
<evidence type="ECO:0000256" key="10">
    <source>
        <dbReference type="ARBA" id="ARBA00022777"/>
    </source>
</evidence>
<evidence type="ECO:0000256" key="3">
    <source>
        <dbReference type="ARBA" id="ARBA00003814"/>
    </source>
</evidence>
<dbReference type="GO" id="GO:0005524">
    <property type="term" value="F:ATP binding"/>
    <property type="evidence" value="ECO:0007669"/>
    <property type="project" value="UniProtKB-KW"/>
</dbReference>
<feature type="binding site" evidence="21">
    <location>
        <position position="174"/>
    </location>
    <ligand>
        <name>2-[(2R,5Z)-2-carboxy-4-methylthiazol-5(2H)-ylidene]ethyl phosphate</name>
        <dbReference type="ChEBI" id="CHEBI:62899"/>
    </ligand>
</feature>
<dbReference type="PANTHER" id="PTHR20858:SF17">
    <property type="entry name" value="HYDROXYMETHYLPYRIMIDINE_PHOSPHOMETHYLPYRIMIDINE KINASE THI20-RELATED"/>
    <property type="match status" value="1"/>
</dbReference>
<dbReference type="InterPro" id="IPR016084">
    <property type="entry name" value="Haem_Oase-like_multi-hlx"/>
</dbReference>
<feature type="domain" description="Thiamine phosphate synthase/TenI" evidence="22">
    <location>
        <begin position="6"/>
        <end position="197"/>
    </location>
</feature>
<feature type="binding site" evidence="21">
    <location>
        <position position="70"/>
    </location>
    <ligand>
        <name>Mg(2+)</name>
        <dbReference type="ChEBI" id="CHEBI:18420"/>
    </ligand>
</feature>
<evidence type="ECO:0000259" key="24">
    <source>
        <dbReference type="Pfam" id="PF08543"/>
    </source>
</evidence>
<evidence type="ECO:0000256" key="19">
    <source>
        <dbReference type="ARBA" id="ARBA00061288"/>
    </source>
</evidence>
<comment type="pathway">
    <text evidence="5">Cofactor biosynthesis; thiamine diphosphate biosynthesis; 4-amino-2-methyl-5-diphosphomethylpyrimidine from 5-amino-1-(5-phospho-D-ribosyl)imidazole: step 3/3.</text>
</comment>
<feature type="binding site" evidence="21">
    <location>
        <position position="107"/>
    </location>
    <ligand>
        <name>4-amino-2-methyl-5-(diphosphooxymethyl)pyrimidine</name>
        <dbReference type="ChEBI" id="CHEBI:57841"/>
    </ligand>
</feature>
<dbReference type="EC" id="2.5.1.3" evidence="21"/>
<keyword evidence="13 21" id="KW-0784">Thiamine biosynthesis</keyword>
<dbReference type="Gene3D" id="3.20.20.70">
    <property type="entry name" value="Aldolase class I"/>
    <property type="match status" value="1"/>
</dbReference>
<sequence>MTDFSLYLVTDPELGGSPEKVAGIVEEAISGGVTVVQLRDKNSPIKDVRAAAIELKEVCDAHGVPLFINDYLDIAVELGLHLHIGQGDTPYVEARAALPDNLMLGLSIENMQQMRTVIEQCRDLGIALPNVVGIGPVQATSTKPEAAPALGVDGVARIASVAAQHGIASVAIGGVGPINAAQLARTDISGLCVVSIIMASSTPSSAAAELTTLFKGSRMSIPRVLTIAGTDPTGGAGVQADLKSISAAGGFGMSVVTSLVAQNTHGVISVHTPPLSFLEEQLESVFSDVTVDAVKLGMLGSAETVELVAQWLRTHEHGPVVLDPVMIATSGDRLLDQDAEESLRRLATAVDVVTPNIPELAVLCAAEPVHTMDDAVAQAVEFAQTHNTIVIVKGGHLTGRLADNAVVRPDGTVHRVENLRIDTTNTHGTGCSLSAALATRIASGEDTDAALEWATRWLNEALRGADNLHVGSGNGPVDHSHATRRLVKAADTTPWPHLRGVASSTASPAPRIEPAGPFTRLMWEASGDIIAGINGSAFITKLGDGSLPRSEFDFYIDQDAQYLAQYSRALARLSSIAPDSAAQVAWAQSAAECLIVEAELHRFYMGGERVSAPSPVTMAYTDFLLARTYSEDYVVGAAAVLPCYWLYAEIGLMLAEQSHADHPYAAWLATYSGEEFIEGTRAAIARVEKAMENAGEEQRDIALKAFLSASVHEQEFFDQATRRGWV</sequence>
<organism evidence="25 26">
    <name type="scientific">Corynebacterium deserti GIMN1.010</name>
    <dbReference type="NCBI Taxonomy" id="931089"/>
    <lineage>
        <taxon>Bacteria</taxon>
        <taxon>Bacillati</taxon>
        <taxon>Actinomycetota</taxon>
        <taxon>Actinomycetes</taxon>
        <taxon>Mycobacteriales</taxon>
        <taxon>Corynebacteriaceae</taxon>
        <taxon>Corynebacterium</taxon>
    </lineage>
</organism>
<evidence type="ECO:0000256" key="13">
    <source>
        <dbReference type="ARBA" id="ARBA00022977"/>
    </source>
</evidence>
<keyword evidence="12 21" id="KW-0460">Magnesium</keyword>
<dbReference type="OrthoDB" id="34166at2"/>
<comment type="pathway">
    <text evidence="6 21">Cofactor biosynthesis; thiamine diphosphate biosynthesis; thiamine phosphate from 4-amino-2-methyl-5-diphosphomethylpyrimidine and 4-methyl-5-(2-phosphoethyl)-thiazole: step 1/1.</text>
</comment>
<evidence type="ECO:0000256" key="21">
    <source>
        <dbReference type="HAMAP-Rule" id="MF_00097"/>
    </source>
</evidence>
<evidence type="ECO:0000256" key="6">
    <source>
        <dbReference type="ARBA" id="ARBA00005165"/>
    </source>
</evidence>
<comment type="similarity">
    <text evidence="21">Belongs to the thiamine-phosphate synthase family.</text>
</comment>
<feature type="domain" description="Pyridoxamine kinase/Phosphomethylpyrimidine kinase" evidence="24">
    <location>
        <begin position="231"/>
        <end position="478"/>
    </location>
</feature>
<dbReference type="InterPro" id="IPR034291">
    <property type="entry name" value="TMP_synthase"/>
</dbReference>
<dbReference type="SUPFAM" id="SSF51391">
    <property type="entry name" value="Thiamin phosphate synthase"/>
    <property type="match status" value="1"/>
</dbReference>
<dbReference type="InterPro" id="IPR022998">
    <property type="entry name" value="ThiamineP_synth_TenI"/>
</dbReference>
<comment type="catalytic activity">
    <reaction evidence="15 21">
        <text>4-methyl-5-(2-phosphooxyethyl)-thiazole + 4-amino-2-methyl-5-(diphosphooxymethyl)pyrimidine + H(+) = thiamine phosphate + diphosphate</text>
        <dbReference type="Rhea" id="RHEA:22328"/>
        <dbReference type="ChEBI" id="CHEBI:15378"/>
        <dbReference type="ChEBI" id="CHEBI:33019"/>
        <dbReference type="ChEBI" id="CHEBI:37575"/>
        <dbReference type="ChEBI" id="CHEBI:57841"/>
        <dbReference type="ChEBI" id="CHEBI:58296"/>
        <dbReference type="EC" id="2.5.1.3"/>
    </reaction>
</comment>
<keyword evidence="11" id="KW-0067">ATP-binding</keyword>
<feature type="binding site" evidence="21">
    <location>
        <position position="88"/>
    </location>
    <ligand>
        <name>Mg(2+)</name>
        <dbReference type="ChEBI" id="CHEBI:18420"/>
    </ligand>
</feature>
<comment type="catalytic activity">
    <reaction evidence="1">
        <text>4-amino-5-hydroxymethyl-2-methylpyrimidine + ATP = 4-amino-2-methyl-5-(phosphooxymethyl)pyrimidine + ADP + H(+)</text>
        <dbReference type="Rhea" id="RHEA:23096"/>
        <dbReference type="ChEBI" id="CHEBI:15378"/>
        <dbReference type="ChEBI" id="CHEBI:16892"/>
        <dbReference type="ChEBI" id="CHEBI:30616"/>
        <dbReference type="ChEBI" id="CHEBI:58354"/>
        <dbReference type="ChEBI" id="CHEBI:456216"/>
        <dbReference type="EC" id="2.7.1.49"/>
    </reaction>
</comment>
<dbReference type="HAMAP" id="MF_00097">
    <property type="entry name" value="TMP_synthase"/>
    <property type="match status" value="1"/>
</dbReference>
<evidence type="ECO:0000259" key="22">
    <source>
        <dbReference type="Pfam" id="PF02581"/>
    </source>
</evidence>
<evidence type="ECO:0000313" key="26">
    <source>
        <dbReference type="Proteomes" id="UP000068067"/>
    </source>
</evidence>
<dbReference type="Gene3D" id="3.40.1190.20">
    <property type="match status" value="1"/>
</dbReference>
<dbReference type="InterPro" id="IPR036206">
    <property type="entry name" value="ThiamineP_synth_sf"/>
</dbReference>
<evidence type="ECO:0000259" key="23">
    <source>
        <dbReference type="Pfam" id="PF03070"/>
    </source>
</evidence>
<evidence type="ECO:0000256" key="16">
    <source>
        <dbReference type="ARBA" id="ARBA00047851"/>
    </source>
</evidence>
<dbReference type="Pfam" id="PF02581">
    <property type="entry name" value="TMP-TENI"/>
    <property type="match status" value="1"/>
</dbReference>
<comment type="function">
    <text evidence="3 21">Condenses 4-methyl-5-(beta-hydroxyethyl)thiazole monophosphate (THZ-P) and 2-methyl-4-amino-5-hydroxymethyl pyrimidine pyrophosphate (HMP-PP) to form thiamine monophosphate (TMP).</text>
</comment>
<feature type="binding site" evidence="21">
    <location>
        <position position="143"/>
    </location>
    <ligand>
        <name>4-amino-2-methyl-5-(diphosphooxymethyl)pyrimidine</name>
        <dbReference type="ChEBI" id="CHEBI:57841"/>
    </ligand>
</feature>
<gene>
    <name evidence="25" type="primary">thiED</name>
    <name evidence="21" type="synonym">thiE</name>
    <name evidence="25" type="ORF">CDES_07055</name>
</gene>
<dbReference type="FunFam" id="3.40.1190.20:FF:000003">
    <property type="entry name" value="Phosphomethylpyrimidine kinase ThiD"/>
    <property type="match status" value="1"/>
</dbReference>
<dbReference type="SUPFAM" id="SSF48613">
    <property type="entry name" value="Heme oxygenase-like"/>
    <property type="match status" value="1"/>
</dbReference>
<comment type="function">
    <text evidence="4">Catalyzes the phosphorylation of hydroxymethylpyrimidine phosphate (HMP-P) to HMP-PP, and of HMP to HMP-P.</text>
</comment>
<dbReference type="RefSeq" id="WP_053544843.1">
    <property type="nucleotide sequence ID" value="NZ_CP009220.1"/>
</dbReference>
<keyword evidence="8 21" id="KW-0479">Metal-binding</keyword>
<dbReference type="CDD" id="cd19365">
    <property type="entry name" value="TenA_C-like"/>
    <property type="match status" value="1"/>
</dbReference>
<comment type="similarity">
    <text evidence="20">In the C-terminal section; belongs to the thiaminase-2 family.</text>
</comment>
<evidence type="ECO:0000256" key="17">
    <source>
        <dbReference type="ARBA" id="ARBA00047883"/>
    </source>
</evidence>
<feature type="binding site" evidence="21">
    <location>
        <begin position="37"/>
        <end position="41"/>
    </location>
    <ligand>
        <name>4-amino-2-methyl-5-(diphosphooxymethyl)pyrimidine</name>
        <dbReference type="ChEBI" id="CHEBI:57841"/>
    </ligand>
</feature>
<keyword evidence="14" id="KW-0511">Multifunctional enzyme</keyword>
<proteinExistence type="inferred from homology"/>
<dbReference type="InterPro" id="IPR004399">
    <property type="entry name" value="HMP/HMP-P_kinase_dom"/>
</dbReference>
<keyword evidence="10" id="KW-0418">Kinase</keyword>
<evidence type="ECO:0000256" key="7">
    <source>
        <dbReference type="ARBA" id="ARBA00022679"/>
    </source>
</evidence>
<dbReference type="NCBIfam" id="TIGR00693">
    <property type="entry name" value="thiE"/>
    <property type="match status" value="1"/>
</dbReference>
<dbReference type="NCBIfam" id="TIGR00097">
    <property type="entry name" value="HMP-P_kinase"/>
    <property type="match status" value="1"/>
</dbReference>
<evidence type="ECO:0000256" key="8">
    <source>
        <dbReference type="ARBA" id="ARBA00022723"/>
    </source>
</evidence>
<dbReference type="EMBL" id="CP009220">
    <property type="protein sequence ID" value="ALC05824.1"/>
    <property type="molecule type" value="Genomic_DNA"/>
</dbReference>
<dbReference type="STRING" id="931089.CDES_07055"/>
<evidence type="ECO:0000256" key="9">
    <source>
        <dbReference type="ARBA" id="ARBA00022741"/>
    </source>
</evidence>
<evidence type="ECO:0000313" key="25">
    <source>
        <dbReference type="EMBL" id="ALC05824.1"/>
    </source>
</evidence>
<comment type="cofactor">
    <cofactor evidence="21">
        <name>Mg(2+)</name>
        <dbReference type="ChEBI" id="CHEBI:18420"/>
    </cofactor>
    <text evidence="21">Binds 1 Mg(2+) ion per subunit.</text>
</comment>
<name>A0A0M5IIZ1_9CORY</name>
<dbReference type="UniPathway" id="UPA00060">
    <property type="reaction ID" value="UER00138"/>
</dbReference>
<dbReference type="GO" id="GO:0004789">
    <property type="term" value="F:thiamine-phosphate diphosphorylase activity"/>
    <property type="evidence" value="ECO:0007669"/>
    <property type="project" value="UniProtKB-UniRule"/>
</dbReference>
<dbReference type="Pfam" id="PF08543">
    <property type="entry name" value="Phos_pyr_kin"/>
    <property type="match status" value="1"/>
</dbReference>
<evidence type="ECO:0000256" key="2">
    <source>
        <dbReference type="ARBA" id="ARBA00000565"/>
    </source>
</evidence>
<dbReference type="InterPro" id="IPR013785">
    <property type="entry name" value="Aldolase_TIM"/>
</dbReference>
<accession>A0A0M5IIZ1</accession>
<comment type="catalytic activity">
    <reaction evidence="16 21">
        <text>2-(2-carboxy-4-methylthiazol-5-yl)ethyl phosphate + 4-amino-2-methyl-5-(diphosphooxymethyl)pyrimidine + 2 H(+) = thiamine phosphate + CO2 + diphosphate</text>
        <dbReference type="Rhea" id="RHEA:47848"/>
        <dbReference type="ChEBI" id="CHEBI:15378"/>
        <dbReference type="ChEBI" id="CHEBI:16526"/>
        <dbReference type="ChEBI" id="CHEBI:33019"/>
        <dbReference type="ChEBI" id="CHEBI:37575"/>
        <dbReference type="ChEBI" id="CHEBI:57841"/>
        <dbReference type="ChEBI" id="CHEBI:62890"/>
        <dbReference type="EC" id="2.5.1.3"/>
    </reaction>
</comment>
<dbReference type="GO" id="GO:0008972">
    <property type="term" value="F:phosphomethylpyrimidine kinase activity"/>
    <property type="evidence" value="ECO:0007669"/>
    <property type="project" value="UniProtKB-EC"/>
</dbReference>
<evidence type="ECO:0000256" key="15">
    <source>
        <dbReference type="ARBA" id="ARBA00047334"/>
    </source>
</evidence>
<dbReference type="KEGG" id="cdx:CDES_07055"/>
<dbReference type="AlphaFoldDB" id="A0A0M5IIZ1"/>
<feature type="binding site" evidence="21">
    <location>
        <position position="69"/>
    </location>
    <ligand>
        <name>4-amino-2-methyl-5-(diphosphooxymethyl)pyrimidine</name>
        <dbReference type="ChEBI" id="CHEBI:57841"/>
    </ligand>
</feature>
<dbReference type="NCBIfam" id="NF011301">
    <property type="entry name" value="PRK14713.1"/>
    <property type="match status" value="1"/>
</dbReference>
<evidence type="ECO:0000256" key="14">
    <source>
        <dbReference type="ARBA" id="ARBA00023268"/>
    </source>
</evidence>
<feature type="binding site" evidence="21">
    <location>
        <begin position="194"/>
        <end position="195"/>
    </location>
    <ligand>
        <name>2-[(2R,5Z)-2-carboxy-4-methylthiazol-5(2H)-ylidene]ethyl phosphate</name>
        <dbReference type="ChEBI" id="CHEBI:62899"/>
    </ligand>
</feature>
<dbReference type="CDD" id="cd01169">
    <property type="entry name" value="HMPP_kinase"/>
    <property type="match status" value="1"/>
</dbReference>
<feature type="domain" description="Thiaminase-2/PQQC" evidence="23">
    <location>
        <begin position="538"/>
        <end position="721"/>
    </location>
</feature>
<protein>
    <recommendedName>
        <fullName evidence="21">Thiamine-phosphate synthase</fullName>
        <shortName evidence="21">TP synthase</shortName>
        <shortName evidence="21">TPS</shortName>
        <ecNumber evidence="21">2.5.1.3</ecNumber>
    </recommendedName>
    <alternativeName>
        <fullName evidence="21">Thiamine-phosphate pyrophosphorylase</fullName>
        <shortName evidence="21">TMP pyrophosphorylase</shortName>
        <shortName evidence="21">TMP-PPase</shortName>
    </alternativeName>
</protein>
<dbReference type="Pfam" id="PF03070">
    <property type="entry name" value="TENA_THI-4"/>
    <property type="match status" value="1"/>
</dbReference>
<dbReference type="GO" id="GO:0009228">
    <property type="term" value="P:thiamine biosynthetic process"/>
    <property type="evidence" value="ECO:0007669"/>
    <property type="project" value="UniProtKB-KW"/>
</dbReference>
<dbReference type="GO" id="GO:0000287">
    <property type="term" value="F:magnesium ion binding"/>
    <property type="evidence" value="ECO:0007669"/>
    <property type="project" value="UniProtKB-UniRule"/>
</dbReference>
<reference evidence="25 26" key="1">
    <citation type="submission" date="2014-08" db="EMBL/GenBank/DDBJ databases">
        <title>Complete genome sequence of Corynebacterium deserti GIMN1.010 (=DSM 45689), isolated from desert sand in western China.</title>
        <authorList>
            <person name="Ruckert C."/>
            <person name="Albersmeier A."/>
            <person name="Kalinowski J."/>
        </authorList>
    </citation>
    <scope>NUCLEOTIDE SEQUENCE [LARGE SCALE GENOMIC DNA]</scope>
    <source>
        <strain evidence="25 26">GIMN1.010</strain>
    </source>
</reference>
<comment type="catalytic activity">
    <reaction evidence="2">
        <text>4-amino-2-methyl-5-(phosphooxymethyl)pyrimidine + ATP = 4-amino-2-methyl-5-(diphosphooxymethyl)pyrimidine + ADP</text>
        <dbReference type="Rhea" id="RHEA:19893"/>
        <dbReference type="ChEBI" id="CHEBI:30616"/>
        <dbReference type="ChEBI" id="CHEBI:57841"/>
        <dbReference type="ChEBI" id="CHEBI:58354"/>
        <dbReference type="ChEBI" id="CHEBI:456216"/>
        <dbReference type="EC" id="2.7.4.7"/>
    </reaction>
</comment>
<comment type="catalytic activity">
    <reaction evidence="17 21">
        <text>2-[(2R,5Z)-2-carboxy-4-methylthiazol-5(2H)-ylidene]ethyl phosphate + 4-amino-2-methyl-5-(diphosphooxymethyl)pyrimidine + 2 H(+) = thiamine phosphate + CO2 + diphosphate</text>
        <dbReference type="Rhea" id="RHEA:47844"/>
        <dbReference type="ChEBI" id="CHEBI:15378"/>
        <dbReference type="ChEBI" id="CHEBI:16526"/>
        <dbReference type="ChEBI" id="CHEBI:33019"/>
        <dbReference type="ChEBI" id="CHEBI:37575"/>
        <dbReference type="ChEBI" id="CHEBI:57841"/>
        <dbReference type="ChEBI" id="CHEBI:62899"/>
        <dbReference type="EC" id="2.5.1.3"/>
    </reaction>
</comment>
<comment type="similarity">
    <text evidence="18">In the N-terminal section; belongs to the thiamine-phosphate synthase family.</text>
</comment>
<dbReference type="GO" id="GO:0008902">
    <property type="term" value="F:hydroxymethylpyrimidine kinase activity"/>
    <property type="evidence" value="ECO:0007669"/>
    <property type="project" value="UniProtKB-EC"/>
</dbReference>
<feature type="binding site" evidence="21">
    <location>
        <begin position="140"/>
        <end position="142"/>
    </location>
    <ligand>
        <name>2-[(2R,5Z)-2-carboxy-4-methylthiazol-5(2H)-ylidene]ethyl phosphate</name>
        <dbReference type="ChEBI" id="CHEBI:62899"/>
    </ligand>
</feature>
<evidence type="ECO:0000256" key="18">
    <source>
        <dbReference type="ARBA" id="ARBA00061283"/>
    </source>
</evidence>
<evidence type="ECO:0000256" key="12">
    <source>
        <dbReference type="ARBA" id="ARBA00022842"/>
    </source>
</evidence>
<evidence type="ECO:0000256" key="4">
    <source>
        <dbReference type="ARBA" id="ARBA00003848"/>
    </source>
</evidence>
<dbReference type="InterPro" id="IPR029056">
    <property type="entry name" value="Ribokinase-like"/>
</dbReference>
<keyword evidence="9" id="KW-0547">Nucleotide-binding</keyword>
<dbReference type="Gene3D" id="1.20.910.10">
    <property type="entry name" value="Heme oxygenase-like"/>
    <property type="match status" value="1"/>
</dbReference>
<keyword evidence="7 21" id="KW-0808">Transferase</keyword>
<dbReference type="GO" id="GO:0005829">
    <property type="term" value="C:cytosol"/>
    <property type="evidence" value="ECO:0007669"/>
    <property type="project" value="TreeGrafter"/>
</dbReference>
<dbReference type="Proteomes" id="UP000068067">
    <property type="component" value="Chromosome"/>
</dbReference>